<dbReference type="SUPFAM" id="SSF141562">
    <property type="entry name" value="At5g01610-like"/>
    <property type="match status" value="1"/>
</dbReference>
<dbReference type="Gene3D" id="2.30.240.10">
    <property type="entry name" value="At5g01610-like"/>
    <property type="match status" value="1"/>
</dbReference>
<evidence type="ECO:0008006" key="2">
    <source>
        <dbReference type="Google" id="ProtNLM"/>
    </source>
</evidence>
<reference evidence="1" key="1">
    <citation type="submission" date="2020-07" db="EMBL/GenBank/DDBJ databases">
        <authorList>
            <person name="Lin J."/>
        </authorList>
    </citation>
    <scope>NUCLEOTIDE SEQUENCE</scope>
</reference>
<proteinExistence type="predicted"/>
<dbReference type="InterPro" id="IPR036758">
    <property type="entry name" value="At5g01610-like"/>
</dbReference>
<dbReference type="EMBL" id="LR862151">
    <property type="protein sequence ID" value="CAD1833284.1"/>
    <property type="molecule type" value="Genomic_DNA"/>
</dbReference>
<sequence length="251" mass="27040">MQLSIRIPCDHVPTTTPPRIRHVSQSLHTCPIFFIYKSPPFSRPLFYSPSFSHTCDKTLSTLSTSPMAPLSSSFLPVLLLLLLGAVSSAASSPLSSSSSSSSSNLTAYEVLESYDFPIGLLPKGALGYDLDPSTGEFSAYFDGTCSFSLEGSYQLRYQSTISGVISRDRLYNLHGVSVKVLLFWINIIEVERRGDELDFSVGIASANFPIENFYECPQCGCGLDCVNALALPGSVSGTGTGHGAGRKGLWL</sequence>
<name>A0A6V7PQY1_ANACO</name>
<accession>A0A6V7PQY1</accession>
<dbReference type="Pfam" id="PF04398">
    <property type="entry name" value="DUF538"/>
    <property type="match status" value="1"/>
</dbReference>
<dbReference type="PANTHER" id="PTHR31676">
    <property type="entry name" value="T31J12.3 PROTEIN-RELATED"/>
    <property type="match status" value="1"/>
</dbReference>
<protein>
    <recommendedName>
        <fullName evidence="2">DUF538 domain-containing protein</fullName>
    </recommendedName>
</protein>
<dbReference type="PANTHER" id="PTHR31676:SF76">
    <property type="entry name" value="OS05G0362300 PROTEIN"/>
    <property type="match status" value="1"/>
</dbReference>
<dbReference type="InterPro" id="IPR007493">
    <property type="entry name" value="DUF538"/>
</dbReference>
<gene>
    <name evidence="1" type="ORF">CB5_LOCUS16495</name>
</gene>
<organism evidence="1">
    <name type="scientific">Ananas comosus var. bracteatus</name>
    <name type="common">red pineapple</name>
    <dbReference type="NCBI Taxonomy" id="296719"/>
    <lineage>
        <taxon>Eukaryota</taxon>
        <taxon>Viridiplantae</taxon>
        <taxon>Streptophyta</taxon>
        <taxon>Embryophyta</taxon>
        <taxon>Tracheophyta</taxon>
        <taxon>Spermatophyta</taxon>
        <taxon>Magnoliopsida</taxon>
        <taxon>Liliopsida</taxon>
        <taxon>Poales</taxon>
        <taxon>Bromeliaceae</taxon>
        <taxon>Bromelioideae</taxon>
        <taxon>Ananas</taxon>
    </lineage>
</organism>
<evidence type="ECO:0000313" key="1">
    <source>
        <dbReference type="EMBL" id="CAD1833284.1"/>
    </source>
</evidence>
<dbReference type="AlphaFoldDB" id="A0A6V7PQY1"/>